<dbReference type="GO" id="GO:0005737">
    <property type="term" value="C:cytoplasm"/>
    <property type="evidence" value="ECO:0007669"/>
    <property type="project" value="UniProtKB-ARBA"/>
</dbReference>
<evidence type="ECO:0000256" key="4">
    <source>
        <dbReference type="ARBA" id="ARBA00022980"/>
    </source>
</evidence>
<dbReference type="OrthoDB" id="9802617at2"/>
<dbReference type="Gene3D" id="3.30.1370.30">
    <property type="match status" value="1"/>
</dbReference>
<dbReference type="GO" id="GO:0003735">
    <property type="term" value="F:structural constituent of ribosome"/>
    <property type="evidence" value="ECO:0007669"/>
    <property type="project" value="InterPro"/>
</dbReference>
<evidence type="ECO:0000256" key="3">
    <source>
        <dbReference type="ARBA" id="ARBA00022884"/>
    </source>
</evidence>
<dbReference type="GO" id="GO:0006412">
    <property type="term" value="P:translation"/>
    <property type="evidence" value="ECO:0007669"/>
    <property type="project" value="UniProtKB-UniRule"/>
</dbReference>
<keyword evidence="3 8" id="KW-0694">RNA-binding</keyword>
<evidence type="ECO:0000256" key="5">
    <source>
        <dbReference type="ARBA" id="ARBA00023274"/>
    </source>
</evidence>
<sequence length="138" mass="15478">MSVNDPIGDMLTRVRNALLIGRSEVAMPSSSLKAEIARILKEEGFIESYETKVDETRPSHITLRVKLKYVGERRQRRPVITGLERVSRPGRRVYTHKQDIPWVLSGLGIAILSTPKGVMTGQRARQLGVGGEILCKVW</sequence>
<dbReference type="PROSITE" id="PS00053">
    <property type="entry name" value="RIBOSOMAL_S8"/>
    <property type="match status" value="1"/>
</dbReference>
<dbReference type="PATRIC" id="fig|229921.5.peg.759"/>
<protein>
    <recommendedName>
        <fullName evidence="6 8">Small ribosomal subunit protein uS8</fullName>
    </recommendedName>
</protein>
<dbReference type="RefSeq" id="WP_062418998.1">
    <property type="nucleotide sequence ID" value="NZ_DF967974.1"/>
</dbReference>
<evidence type="ECO:0000313" key="11">
    <source>
        <dbReference type="Proteomes" id="UP000050501"/>
    </source>
</evidence>
<dbReference type="FunFam" id="3.30.1370.30:FF:000002">
    <property type="entry name" value="30S ribosomal protein S8"/>
    <property type="match status" value="1"/>
</dbReference>
<evidence type="ECO:0000256" key="6">
    <source>
        <dbReference type="ARBA" id="ARBA00035258"/>
    </source>
</evidence>
<evidence type="ECO:0000256" key="1">
    <source>
        <dbReference type="ARBA" id="ARBA00006471"/>
    </source>
</evidence>
<evidence type="ECO:0000313" key="10">
    <source>
        <dbReference type="EMBL" id="KPL83601.1"/>
    </source>
</evidence>
<dbReference type="STRING" id="229921.ADN01_07800"/>
<dbReference type="InterPro" id="IPR000630">
    <property type="entry name" value="Ribosomal_uS8"/>
</dbReference>
<dbReference type="SUPFAM" id="SSF56047">
    <property type="entry name" value="Ribosomal protein S8"/>
    <property type="match status" value="1"/>
</dbReference>
<dbReference type="Gene3D" id="3.30.1490.10">
    <property type="match status" value="1"/>
</dbReference>
<dbReference type="GO" id="GO:0005840">
    <property type="term" value="C:ribosome"/>
    <property type="evidence" value="ECO:0007669"/>
    <property type="project" value="UniProtKB-KW"/>
</dbReference>
<dbReference type="HAMAP" id="MF_01302_B">
    <property type="entry name" value="Ribosomal_uS8_B"/>
    <property type="match status" value="1"/>
</dbReference>
<evidence type="ECO:0000256" key="8">
    <source>
        <dbReference type="HAMAP-Rule" id="MF_01302"/>
    </source>
</evidence>
<keyword evidence="5 8" id="KW-0687">Ribonucleoprotein</keyword>
<evidence type="ECO:0000256" key="2">
    <source>
        <dbReference type="ARBA" id="ARBA00022730"/>
    </source>
</evidence>
<dbReference type="InterPro" id="IPR047863">
    <property type="entry name" value="Ribosomal_uS8_CS"/>
</dbReference>
<comment type="similarity">
    <text evidence="1 8 9">Belongs to the universal ribosomal protein uS8 family.</text>
</comment>
<dbReference type="FunFam" id="3.30.1490.10:FF:000001">
    <property type="entry name" value="30S ribosomal protein S8"/>
    <property type="match status" value="1"/>
</dbReference>
<dbReference type="EMBL" id="LGCM01000029">
    <property type="protein sequence ID" value="KPL83601.1"/>
    <property type="molecule type" value="Genomic_DNA"/>
</dbReference>
<keyword evidence="2 8" id="KW-0699">rRNA-binding</keyword>
<proteinExistence type="inferred from homology"/>
<dbReference type="PANTHER" id="PTHR11758">
    <property type="entry name" value="40S RIBOSOMAL PROTEIN S15A"/>
    <property type="match status" value="1"/>
</dbReference>
<keyword evidence="4 8" id="KW-0689">Ribosomal protein</keyword>
<comment type="caution">
    <text evidence="10">The sequence shown here is derived from an EMBL/GenBank/DDBJ whole genome shotgun (WGS) entry which is preliminary data.</text>
</comment>
<evidence type="ECO:0000256" key="9">
    <source>
        <dbReference type="RuleBase" id="RU003660"/>
    </source>
</evidence>
<evidence type="ECO:0000256" key="7">
    <source>
        <dbReference type="ARBA" id="ARBA00046740"/>
    </source>
</evidence>
<reference evidence="10 11" key="1">
    <citation type="submission" date="2015-07" db="EMBL/GenBank/DDBJ databases">
        <title>Genome sequence of Levilinea saccharolytica DSM 16555.</title>
        <authorList>
            <person name="Hemp J."/>
            <person name="Ward L.M."/>
            <person name="Pace L.A."/>
            <person name="Fischer W.W."/>
        </authorList>
    </citation>
    <scope>NUCLEOTIDE SEQUENCE [LARGE SCALE GENOMIC DNA]</scope>
    <source>
        <strain evidence="10 11">KIBI-1</strain>
    </source>
</reference>
<comment type="function">
    <text evidence="8">One of the primary rRNA binding proteins, it binds directly to 16S rRNA central domain where it helps coordinate assembly of the platform of the 30S subunit.</text>
</comment>
<dbReference type="InterPro" id="IPR035987">
    <property type="entry name" value="Ribosomal_uS8_sf"/>
</dbReference>
<comment type="subunit">
    <text evidence="7 8">Part of the 30S ribosomal subunit. Contacts proteins S5 and S12.</text>
</comment>
<dbReference type="Proteomes" id="UP000050501">
    <property type="component" value="Unassembled WGS sequence"/>
</dbReference>
<dbReference type="NCBIfam" id="NF001109">
    <property type="entry name" value="PRK00136.1"/>
    <property type="match status" value="1"/>
</dbReference>
<gene>
    <name evidence="8" type="primary">rpsH</name>
    <name evidence="10" type="ORF">ADN01_07800</name>
</gene>
<keyword evidence="11" id="KW-1185">Reference proteome</keyword>
<dbReference type="Pfam" id="PF00410">
    <property type="entry name" value="Ribosomal_S8"/>
    <property type="match status" value="1"/>
</dbReference>
<dbReference type="GO" id="GO:0019843">
    <property type="term" value="F:rRNA binding"/>
    <property type="evidence" value="ECO:0007669"/>
    <property type="project" value="UniProtKB-UniRule"/>
</dbReference>
<dbReference type="GO" id="GO:1990904">
    <property type="term" value="C:ribonucleoprotein complex"/>
    <property type="evidence" value="ECO:0007669"/>
    <property type="project" value="UniProtKB-KW"/>
</dbReference>
<accession>A0A0P6XJ60</accession>
<dbReference type="AlphaFoldDB" id="A0A0P6XJ60"/>
<name>A0A0P6XJ60_9CHLR</name>
<organism evidence="10 11">
    <name type="scientific">Levilinea saccharolytica</name>
    <dbReference type="NCBI Taxonomy" id="229921"/>
    <lineage>
        <taxon>Bacteria</taxon>
        <taxon>Bacillati</taxon>
        <taxon>Chloroflexota</taxon>
        <taxon>Anaerolineae</taxon>
        <taxon>Anaerolineales</taxon>
        <taxon>Anaerolineaceae</taxon>
        <taxon>Levilinea</taxon>
    </lineage>
</organism>